<organism evidence="1 2">
    <name type="scientific">Streblomastix strix</name>
    <dbReference type="NCBI Taxonomy" id="222440"/>
    <lineage>
        <taxon>Eukaryota</taxon>
        <taxon>Metamonada</taxon>
        <taxon>Preaxostyla</taxon>
        <taxon>Oxymonadida</taxon>
        <taxon>Streblomastigidae</taxon>
        <taxon>Streblomastix</taxon>
    </lineage>
</organism>
<proteinExistence type="predicted"/>
<dbReference type="Proteomes" id="UP000324800">
    <property type="component" value="Unassembled WGS sequence"/>
</dbReference>
<dbReference type="PANTHER" id="PTHR10715">
    <property type="entry name" value="60S RIBOSOMAL PROTEIN L6"/>
    <property type="match status" value="1"/>
</dbReference>
<sequence>MINHAIYYIGPLKLNGVPLRRMNRAYLLVTETKIDASSIDLTAIKDSMFKAKKHLKVKRAKFAEKKVKKDKIKEKSKRSPELLAQQKVIDRVLLEQIKKVPHLSNYLRSHFTLSRKTRPHLIKF</sequence>
<dbReference type="GO" id="GO:0003723">
    <property type="term" value="F:RNA binding"/>
    <property type="evidence" value="ECO:0007669"/>
    <property type="project" value="TreeGrafter"/>
</dbReference>
<comment type="caution">
    <text evidence="1">The sequence shown here is derived from an EMBL/GenBank/DDBJ whole genome shotgun (WGS) entry which is preliminary data.</text>
</comment>
<dbReference type="SUPFAM" id="SSF50104">
    <property type="entry name" value="Translation proteins SH3-like domain"/>
    <property type="match status" value="1"/>
</dbReference>
<dbReference type="GO" id="GO:0003735">
    <property type="term" value="F:structural constituent of ribosome"/>
    <property type="evidence" value="ECO:0007669"/>
    <property type="project" value="InterPro"/>
</dbReference>
<dbReference type="AlphaFoldDB" id="A0A5J4USY3"/>
<dbReference type="PANTHER" id="PTHR10715:SF0">
    <property type="entry name" value="LARGE RIBOSOMAL SUBUNIT PROTEIN EL6"/>
    <property type="match status" value="1"/>
</dbReference>
<keyword evidence="1" id="KW-0689">Ribosomal protein</keyword>
<dbReference type="OrthoDB" id="2436667at2759"/>
<gene>
    <name evidence="1" type="ORF">EZS28_031422</name>
</gene>
<protein>
    <submittedName>
        <fullName evidence="1">Putative ribosomal protein L6 component of cytosolic 80S ribosome and 60S large subunit</fullName>
    </submittedName>
</protein>
<evidence type="ECO:0000313" key="1">
    <source>
        <dbReference type="EMBL" id="KAA6373051.1"/>
    </source>
</evidence>
<dbReference type="GO" id="GO:0022625">
    <property type="term" value="C:cytosolic large ribosomal subunit"/>
    <property type="evidence" value="ECO:0007669"/>
    <property type="project" value="TreeGrafter"/>
</dbReference>
<dbReference type="InterPro" id="IPR008991">
    <property type="entry name" value="Translation_prot_SH3-like_sf"/>
</dbReference>
<dbReference type="EMBL" id="SNRW01013058">
    <property type="protein sequence ID" value="KAA6373051.1"/>
    <property type="molecule type" value="Genomic_DNA"/>
</dbReference>
<accession>A0A5J4USY3</accession>
<reference evidence="1 2" key="1">
    <citation type="submission" date="2019-03" db="EMBL/GenBank/DDBJ databases">
        <title>Single cell metagenomics reveals metabolic interactions within the superorganism composed of flagellate Streblomastix strix and complex community of Bacteroidetes bacteria on its surface.</title>
        <authorList>
            <person name="Treitli S.C."/>
            <person name="Kolisko M."/>
            <person name="Husnik F."/>
            <person name="Keeling P."/>
            <person name="Hampl V."/>
        </authorList>
    </citation>
    <scope>NUCLEOTIDE SEQUENCE [LARGE SCALE GENOMIC DNA]</scope>
    <source>
        <strain evidence="1">ST1C</strain>
    </source>
</reference>
<evidence type="ECO:0000313" key="2">
    <source>
        <dbReference type="Proteomes" id="UP000324800"/>
    </source>
</evidence>
<dbReference type="InterPro" id="IPR000915">
    <property type="entry name" value="60S_ribosomal_eL6"/>
</dbReference>
<dbReference type="GO" id="GO:0002181">
    <property type="term" value="P:cytoplasmic translation"/>
    <property type="evidence" value="ECO:0007669"/>
    <property type="project" value="TreeGrafter"/>
</dbReference>
<keyword evidence="1" id="KW-0687">Ribonucleoprotein</keyword>
<dbReference type="GO" id="GO:0000027">
    <property type="term" value="P:ribosomal large subunit assembly"/>
    <property type="evidence" value="ECO:0007669"/>
    <property type="project" value="TreeGrafter"/>
</dbReference>
<name>A0A5J4USY3_9EUKA</name>
<dbReference type="Pfam" id="PF01159">
    <property type="entry name" value="Ribosomal_L6e"/>
    <property type="match status" value="1"/>
</dbReference>